<dbReference type="GO" id="GO:0006281">
    <property type="term" value="P:DNA repair"/>
    <property type="evidence" value="ECO:0007669"/>
    <property type="project" value="UniProtKB-KW"/>
</dbReference>
<protein>
    <recommendedName>
        <fullName evidence="1">ATP-dependent DNA helicase</fullName>
        <ecNumber evidence="1">5.6.2.3</ecNumber>
    </recommendedName>
</protein>
<comment type="caution">
    <text evidence="3">The sequence shown here is derived from an EMBL/GenBank/DDBJ whole genome shotgun (WGS) entry which is preliminary data.</text>
</comment>
<dbReference type="AlphaFoldDB" id="A0A9P5YMN1"/>
<evidence type="ECO:0000313" key="3">
    <source>
        <dbReference type="EMBL" id="KAF9470390.1"/>
    </source>
</evidence>
<dbReference type="Gene3D" id="3.40.50.300">
    <property type="entry name" value="P-loop containing nucleotide triphosphate hydrolases"/>
    <property type="match status" value="1"/>
</dbReference>
<keyword evidence="1" id="KW-0234">DNA repair</keyword>
<dbReference type="GO" id="GO:0043139">
    <property type="term" value="F:5'-3' DNA helicase activity"/>
    <property type="evidence" value="ECO:0007669"/>
    <property type="project" value="UniProtKB-EC"/>
</dbReference>
<comment type="similarity">
    <text evidence="1">Belongs to the helicase family.</text>
</comment>
<evidence type="ECO:0000256" key="1">
    <source>
        <dbReference type="RuleBase" id="RU363044"/>
    </source>
</evidence>
<dbReference type="EMBL" id="MU156029">
    <property type="protein sequence ID" value="KAF9470390.1"/>
    <property type="molecule type" value="Genomic_DNA"/>
</dbReference>
<comment type="cofactor">
    <cofactor evidence="1">
        <name>Mg(2+)</name>
        <dbReference type="ChEBI" id="CHEBI:18420"/>
    </cofactor>
</comment>
<keyword evidence="1" id="KW-0227">DNA damage</keyword>
<reference evidence="3" key="1">
    <citation type="submission" date="2020-11" db="EMBL/GenBank/DDBJ databases">
        <authorList>
            <consortium name="DOE Joint Genome Institute"/>
            <person name="Ahrendt S."/>
            <person name="Riley R."/>
            <person name="Andreopoulos W."/>
            <person name="Labutti K."/>
            <person name="Pangilinan J."/>
            <person name="Ruiz-Duenas F.J."/>
            <person name="Barrasa J.M."/>
            <person name="Sanchez-Garcia M."/>
            <person name="Camarero S."/>
            <person name="Miyauchi S."/>
            <person name="Serrano A."/>
            <person name="Linde D."/>
            <person name="Babiker R."/>
            <person name="Drula E."/>
            <person name="Ayuso-Fernandez I."/>
            <person name="Pacheco R."/>
            <person name="Padilla G."/>
            <person name="Ferreira P."/>
            <person name="Barriuso J."/>
            <person name="Kellner H."/>
            <person name="Castanera R."/>
            <person name="Alfaro M."/>
            <person name="Ramirez L."/>
            <person name="Pisabarro A.G."/>
            <person name="Kuo A."/>
            <person name="Tritt A."/>
            <person name="Lipzen A."/>
            <person name="He G."/>
            <person name="Yan M."/>
            <person name="Ng V."/>
            <person name="Cullen D."/>
            <person name="Martin F."/>
            <person name="Rosso M.-N."/>
            <person name="Henrissat B."/>
            <person name="Hibbett D."/>
            <person name="Martinez A.T."/>
            <person name="Grigoriev I.V."/>
        </authorList>
    </citation>
    <scope>NUCLEOTIDE SEQUENCE</scope>
    <source>
        <strain evidence="3">CIRM-BRFM 674</strain>
    </source>
</reference>
<keyword evidence="1" id="KW-0347">Helicase</keyword>
<dbReference type="Pfam" id="PF05970">
    <property type="entry name" value="PIF1"/>
    <property type="match status" value="1"/>
</dbReference>
<dbReference type="Proteomes" id="UP000807469">
    <property type="component" value="Unassembled WGS sequence"/>
</dbReference>
<accession>A0A9P5YMN1</accession>
<evidence type="ECO:0000313" key="4">
    <source>
        <dbReference type="Proteomes" id="UP000807469"/>
    </source>
</evidence>
<comment type="catalytic activity">
    <reaction evidence="1">
        <text>ATP + H2O = ADP + phosphate + H(+)</text>
        <dbReference type="Rhea" id="RHEA:13065"/>
        <dbReference type="ChEBI" id="CHEBI:15377"/>
        <dbReference type="ChEBI" id="CHEBI:15378"/>
        <dbReference type="ChEBI" id="CHEBI:30616"/>
        <dbReference type="ChEBI" id="CHEBI:43474"/>
        <dbReference type="ChEBI" id="CHEBI:456216"/>
        <dbReference type="EC" id="5.6.2.3"/>
    </reaction>
</comment>
<keyword evidence="4" id="KW-1185">Reference proteome</keyword>
<dbReference type="EC" id="5.6.2.3" evidence="1"/>
<dbReference type="InterPro" id="IPR051055">
    <property type="entry name" value="PIF1_helicase"/>
</dbReference>
<dbReference type="OrthoDB" id="432234at2759"/>
<dbReference type="SUPFAM" id="SSF52540">
    <property type="entry name" value="P-loop containing nucleoside triphosphate hydrolases"/>
    <property type="match status" value="1"/>
</dbReference>
<name>A0A9P5YMN1_9AGAR</name>
<feature type="domain" description="DNA helicase Pif1-like DEAD-box helicase" evidence="2">
    <location>
        <begin position="38"/>
        <end position="158"/>
    </location>
</feature>
<gene>
    <name evidence="3" type="ORF">BDN70DRAFT_779793</name>
</gene>
<dbReference type="PANTHER" id="PTHR47642">
    <property type="entry name" value="ATP-DEPENDENT DNA HELICASE"/>
    <property type="match status" value="1"/>
</dbReference>
<dbReference type="InterPro" id="IPR027417">
    <property type="entry name" value="P-loop_NTPase"/>
</dbReference>
<evidence type="ECO:0000259" key="2">
    <source>
        <dbReference type="Pfam" id="PF05970"/>
    </source>
</evidence>
<keyword evidence="1" id="KW-0233">DNA recombination</keyword>
<feature type="non-terminal residue" evidence="3">
    <location>
        <position position="168"/>
    </location>
</feature>
<dbReference type="GO" id="GO:0005524">
    <property type="term" value="F:ATP binding"/>
    <property type="evidence" value="ECO:0007669"/>
    <property type="project" value="UniProtKB-KW"/>
</dbReference>
<organism evidence="3 4">
    <name type="scientific">Pholiota conissans</name>
    <dbReference type="NCBI Taxonomy" id="109636"/>
    <lineage>
        <taxon>Eukaryota</taxon>
        <taxon>Fungi</taxon>
        <taxon>Dikarya</taxon>
        <taxon>Basidiomycota</taxon>
        <taxon>Agaricomycotina</taxon>
        <taxon>Agaricomycetes</taxon>
        <taxon>Agaricomycetidae</taxon>
        <taxon>Agaricales</taxon>
        <taxon>Agaricineae</taxon>
        <taxon>Strophariaceae</taxon>
        <taxon>Pholiota</taxon>
    </lineage>
</organism>
<keyword evidence="1" id="KW-0378">Hydrolase</keyword>
<dbReference type="InterPro" id="IPR010285">
    <property type="entry name" value="DNA_helicase_pif1-like_DEAD"/>
</dbReference>
<keyword evidence="1" id="KW-0067">ATP-binding</keyword>
<dbReference type="GO" id="GO:0016787">
    <property type="term" value="F:hydrolase activity"/>
    <property type="evidence" value="ECO:0007669"/>
    <property type="project" value="UniProtKB-KW"/>
</dbReference>
<sequence length="168" mass="18702">MEQNQVKIVDADYFKHNFKAKKLEANAIRDDIIQKFHLNKDQTRAFKIIANHAACIKPPQLKMYLGGMGGTGKSQVIKALIEMFNQKKESHRFIVLAPTGTAAALLNGSTYHSALGIRMTDGKEGGMHANKADTIYELKSKLSGVDYIFIDEVSMIACHELYSISARL</sequence>
<keyword evidence="1" id="KW-0547">Nucleotide-binding</keyword>
<dbReference type="GO" id="GO:0006310">
    <property type="term" value="P:DNA recombination"/>
    <property type="evidence" value="ECO:0007669"/>
    <property type="project" value="UniProtKB-KW"/>
</dbReference>
<proteinExistence type="inferred from homology"/>
<dbReference type="GO" id="GO:0000723">
    <property type="term" value="P:telomere maintenance"/>
    <property type="evidence" value="ECO:0007669"/>
    <property type="project" value="InterPro"/>
</dbReference>